<protein>
    <recommendedName>
        <fullName evidence="6">Type IV secretion system protein VirB9</fullName>
    </recommendedName>
</protein>
<dbReference type="InterPro" id="IPR038161">
    <property type="entry name" value="VirB9/CagX/TrbG_C_sf"/>
</dbReference>
<comment type="caution">
    <text evidence="4">The sequence shown here is derived from an EMBL/GenBank/DDBJ whole genome shotgun (WGS) entry which is preliminary data.</text>
</comment>
<feature type="signal peptide" evidence="3">
    <location>
        <begin position="1"/>
        <end position="20"/>
    </location>
</feature>
<dbReference type="InterPro" id="IPR033645">
    <property type="entry name" value="VirB9/CagX/TrbG_C"/>
</dbReference>
<dbReference type="InterPro" id="IPR014142">
    <property type="entry name" value="TrbG_Ti"/>
</dbReference>
<evidence type="ECO:0008006" key="6">
    <source>
        <dbReference type="Google" id="ProtNLM"/>
    </source>
</evidence>
<dbReference type="EMBL" id="CAJNAU010000076">
    <property type="protein sequence ID" value="CAE6823859.1"/>
    <property type="molecule type" value="Genomic_DNA"/>
</dbReference>
<dbReference type="RefSeq" id="WP_200621213.1">
    <property type="nucleotide sequence ID" value="NZ_CAJNAU010000076.1"/>
</dbReference>
<dbReference type="NCBIfam" id="TIGR02775">
    <property type="entry name" value="TrbG_Ti"/>
    <property type="match status" value="1"/>
</dbReference>
<gene>
    <name evidence="4" type="ORF">R69658_05976</name>
</gene>
<proteinExistence type="inferred from homology"/>
<name>A0ABM8SPC4_9BURK</name>
<evidence type="ECO:0000256" key="1">
    <source>
        <dbReference type="ARBA" id="ARBA00006135"/>
    </source>
</evidence>
<reference evidence="4 5" key="1">
    <citation type="submission" date="2021-02" db="EMBL/GenBank/DDBJ databases">
        <authorList>
            <person name="Vanwijnsberghe S."/>
        </authorList>
    </citation>
    <scope>NUCLEOTIDE SEQUENCE [LARGE SCALE GENOMIC DNA]</scope>
    <source>
        <strain evidence="4 5">R-69658</strain>
    </source>
</reference>
<evidence type="ECO:0000256" key="3">
    <source>
        <dbReference type="SAM" id="SignalP"/>
    </source>
</evidence>
<dbReference type="NCBIfam" id="NF010460">
    <property type="entry name" value="PRK13885.1"/>
    <property type="match status" value="1"/>
</dbReference>
<dbReference type="CDD" id="cd06911">
    <property type="entry name" value="VirB9_CagX_TrbG"/>
    <property type="match status" value="1"/>
</dbReference>
<evidence type="ECO:0000313" key="4">
    <source>
        <dbReference type="EMBL" id="CAE6823859.1"/>
    </source>
</evidence>
<sequence length="299" mass="32935">MKKTLISALLFGLLPVAALAAPAQSNGDDLANQYFSKNEPSLTPQERAAVAIGKKWQEQKGLNPFQGADGSINYVFLPGKQYPVVCAVLQVCDVALQPGENINGLNAGDPRYTVEPAVTGSGAAQVLHLILKPLDVGLDTTLVLTTDRRTYHFRLRSSRTEMMPFVSFTYPEDAMAKWDAIKTREVKQHQENTIPQTGEYLGNLNFNYDVTGNARWKPVRVYNDGRKTIIEMPDTLQQGEAPTLLVVRKDGGVFSDAETQMVNYRVQGNRYIVDTIFDKAILVAGVGSSQDRVTITRGN</sequence>
<comment type="similarity">
    <text evidence="1">Belongs to the TrbG/VirB9 family.</text>
</comment>
<evidence type="ECO:0000313" key="5">
    <source>
        <dbReference type="Proteomes" id="UP000674425"/>
    </source>
</evidence>
<dbReference type="InterPro" id="IPR010258">
    <property type="entry name" value="Conjugal_tfr_TrbG/VirB9/CagX"/>
</dbReference>
<organism evidence="4 5">
    <name type="scientific">Paraburkholderia aspalathi</name>
    <dbReference type="NCBI Taxonomy" id="1324617"/>
    <lineage>
        <taxon>Bacteria</taxon>
        <taxon>Pseudomonadati</taxon>
        <taxon>Pseudomonadota</taxon>
        <taxon>Betaproteobacteria</taxon>
        <taxon>Burkholderiales</taxon>
        <taxon>Burkholderiaceae</taxon>
        <taxon>Paraburkholderia</taxon>
    </lineage>
</organism>
<dbReference type="Pfam" id="PF03524">
    <property type="entry name" value="CagX"/>
    <property type="match status" value="1"/>
</dbReference>
<accession>A0ABM8SPC4</accession>
<dbReference type="Gene3D" id="2.60.40.2500">
    <property type="match status" value="1"/>
</dbReference>
<keyword evidence="2 3" id="KW-0732">Signal</keyword>
<dbReference type="Proteomes" id="UP000674425">
    <property type="component" value="Unassembled WGS sequence"/>
</dbReference>
<evidence type="ECO:0000256" key="2">
    <source>
        <dbReference type="ARBA" id="ARBA00022729"/>
    </source>
</evidence>
<keyword evidence="5" id="KW-1185">Reference proteome</keyword>
<feature type="chain" id="PRO_5046254278" description="Type IV secretion system protein VirB9" evidence="3">
    <location>
        <begin position="21"/>
        <end position="299"/>
    </location>
</feature>